<dbReference type="GO" id="GO:0016491">
    <property type="term" value="F:oxidoreductase activity"/>
    <property type="evidence" value="ECO:0007669"/>
    <property type="project" value="InterPro"/>
</dbReference>
<evidence type="ECO:0000256" key="4">
    <source>
        <dbReference type="ARBA" id="ARBA00022982"/>
    </source>
</evidence>
<evidence type="ECO:0000313" key="7">
    <source>
        <dbReference type="EMBL" id="PNR98962.1"/>
    </source>
</evidence>
<dbReference type="PANTHER" id="PTHR36541:SF1">
    <property type="entry name" value="SUPEROXIDE REDUCTASE-RELATED"/>
    <property type="match status" value="1"/>
</dbReference>
<keyword evidence="4" id="KW-0249">Electron transport</keyword>
<dbReference type="NCBIfam" id="TIGR00332">
    <property type="entry name" value="neela_ferrous"/>
    <property type="match status" value="1"/>
</dbReference>
<dbReference type="Pfam" id="PF01880">
    <property type="entry name" value="Desulfoferrodox"/>
    <property type="match status" value="1"/>
</dbReference>
<comment type="similarity">
    <text evidence="1">Belongs to the desulfoferrodoxin family.</text>
</comment>
<dbReference type="AlphaFoldDB" id="A0A2K1P841"/>
<dbReference type="Gene3D" id="2.60.40.730">
    <property type="entry name" value="SOR catalytic domain"/>
    <property type="match status" value="1"/>
</dbReference>
<evidence type="ECO:0000256" key="3">
    <source>
        <dbReference type="ARBA" id="ARBA00022723"/>
    </source>
</evidence>
<dbReference type="OrthoDB" id="9814936at2"/>
<protein>
    <submittedName>
        <fullName evidence="7">Neelaredoxin</fullName>
    </submittedName>
</protein>
<dbReference type="InterPro" id="IPR002742">
    <property type="entry name" value="Desulfoferrodoxin_Fe-bd_dom"/>
</dbReference>
<evidence type="ECO:0000256" key="1">
    <source>
        <dbReference type="ARBA" id="ARBA00005941"/>
    </source>
</evidence>
<evidence type="ECO:0000256" key="2">
    <source>
        <dbReference type="ARBA" id="ARBA00022448"/>
    </source>
</evidence>
<keyword evidence="8" id="KW-1185">Reference proteome</keyword>
<comment type="caution">
    <text evidence="7">The sequence shown here is derived from an EMBL/GenBank/DDBJ whole genome shotgun (WGS) entry which is preliminary data.</text>
</comment>
<evidence type="ECO:0000259" key="6">
    <source>
        <dbReference type="Pfam" id="PF01880"/>
    </source>
</evidence>
<keyword evidence="2" id="KW-0813">Transport</keyword>
<keyword evidence="3" id="KW-0479">Metal-binding</keyword>
<accession>A0A2K1P841</accession>
<reference evidence="7 8" key="1">
    <citation type="submission" date="2013-12" db="EMBL/GenBank/DDBJ databases">
        <title>Comparative genomics of Petrotoga isolates.</title>
        <authorList>
            <person name="Nesbo C.L."/>
            <person name="Charchuk R."/>
            <person name="Chow K."/>
        </authorList>
    </citation>
    <scope>NUCLEOTIDE SEQUENCE [LARGE SCALE GENOMIC DNA]</scope>
    <source>
        <strain evidence="7 8">DSM 10691</strain>
    </source>
</reference>
<dbReference type="InterPro" id="IPR051233">
    <property type="entry name" value="Desulfoferrodoxin_SOR"/>
</dbReference>
<dbReference type="EMBL" id="AZRM01000045">
    <property type="protein sequence ID" value="PNR98962.1"/>
    <property type="molecule type" value="Genomic_DNA"/>
</dbReference>
<gene>
    <name evidence="7" type="ORF">X928_08655</name>
</gene>
<evidence type="ECO:0000313" key="8">
    <source>
        <dbReference type="Proteomes" id="UP000236199"/>
    </source>
</evidence>
<sequence length="117" mass="13303">MLGDVIKIKDFKNEKHVPTIDCPDNVQPNEEFEVDVQVGKEIKHPNTVEHHIEWIDLFIQYDDDPNTVHVGRYMFGPVVGEPHVKAKIKLAKSGTLIALSHCNIHGLWENTKKVSVV</sequence>
<proteinExistence type="inferred from homology"/>
<feature type="domain" description="Desulfoferrodoxin ferrous iron-binding" evidence="6">
    <location>
        <begin position="10"/>
        <end position="110"/>
    </location>
</feature>
<dbReference type="InterPro" id="IPR036073">
    <property type="entry name" value="Desulfoferrodoxin_Fe-bd_dom_sf"/>
</dbReference>
<name>A0A2K1P841_9BACT</name>
<dbReference type="Proteomes" id="UP000236199">
    <property type="component" value="Unassembled WGS sequence"/>
</dbReference>
<dbReference type="RefSeq" id="WP_103079317.1">
    <property type="nucleotide sequence ID" value="NZ_AZRM01000045.1"/>
</dbReference>
<dbReference type="PANTHER" id="PTHR36541">
    <property type="entry name" value="SUPEROXIDE REDUCTASE-RELATED"/>
    <property type="match status" value="1"/>
</dbReference>
<dbReference type="CDD" id="cd03172">
    <property type="entry name" value="SORL_classII"/>
    <property type="match status" value="1"/>
</dbReference>
<dbReference type="SUPFAM" id="SSF49367">
    <property type="entry name" value="Superoxide reductase-like"/>
    <property type="match status" value="1"/>
</dbReference>
<organism evidence="7 8">
    <name type="scientific">Petrotoga miotherma DSM 10691</name>
    <dbReference type="NCBI Taxonomy" id="1434326"/>
    <lineage>
        <taxon>Bacteria</taxon>
        <taxon>Thermotogati</taxon>
        <taxon>Thermotogota</taxon>
        <taxon>Thermotogae</taxon>
        <taxon>Petrotogales</taxon>
        <taxon>Petrotogaceae</taxon>
        <taxon>Petrotoga</taxon>
    </lineage>
</organism>
<evidence type="ECO:0000256" key="5">
    <source>
        <dbReference type="ARBA" id="ARBA00023004"/>
    </source>
</evidence>
<keyword evidence="5" id="KW-0408">Iron</keyword>
<dbReference type="GO" id="GO:0005506">
    <property type="term" value="F:iron ion binding"/>
    <property type="evidence" value="ECO:0007669"/>
    <property type="project" value="InterPro"/>
</dbReference>